<dbReference type="UniPathway" id="UPA00034">
    <property type="reaction ID" value="UER00025"/>
</dbReference>
<feature type="active site" description="Proton donor" evidence="3">
    <location>
        <position position="72"/>
    </location>
</feature>
<dbReference type="GO" id="GO:0008837">
    <property type="term" value="F:diaminopimelate epimerase activity"/>
    <property type="evidence" value="ECO:0007669"/>
    <property type="project" value="UniProtKB-UniRule"/>
</dbReference>
<comment type="function">
    <text evidence="3">Catalyzes the stereoinversion of LL-2,6-diaminopimelate (L,L-DAP) to meso-diaminopimelate (meso-DAP), a precursor of L-lysine.</text>
</comment>
<dbReference type="Proteomes" id="UP000186165">
    <property type="component" value="Chromosome"/>
</dbReference>
<dbReference type="NCBIfam" id="TIGR00652">
    <property type="entry name" value="DapF"/>
    <property type="match status" value="1"/>
</dbReference>
<evidence type="ECO:0000256" key="1">
    <source>
        <dbReference type="ARBA" id="ARBA00010219"/>
    </source>
</evidence>
<feature type="active site" description="Proton acceptor" evidence="3">
    <location>
        <position position="212"/>
    </location>
</feature>
<feature type="binding site" evidence="3">
    <location>
        <position position="63"/>
    </location>
    <ligand>
        <name>substrate</name>
    </ligand>
</feature>
<gene>
    <name evidence="3 5" type="primary">dapF</name>
    <name evidence="5" type="ORF">HSR6_1405</name>
</gene>
<proteinExistence type="inferred from homology"/>
<dbReference type="RefSeq" id="WP_071933210.1">
    <property type="nucleotide sequence ID" value="NZ_CP016804.1"/>
</dbReference>
<comment type="subunit">
    <text evidence="3">Homodimer.</text>
</comment>
<dbReference type="KEGG" id="hhsr:HSR6_1405"/>
<comment type="catalytic activity">
    <reaction evidence="3">
        <text>(2S,6S)-2,6-diaminopimelate = meso-2,6-diaminopimelate</text>
        <dbReference type="Rhea" id="RHEA:15393"/>
        <dbReference type="ChEBI" id="CHEBI:57609"/>
        <dbReference type="ChEBI" id="CHEBI:57791"/>
        <dbReference type="EC" id="5.1.1.7"/>
    </reaction>
</comment>
<dbReference type="OrthoDB" id="358699at2157"/>
<evidence type="ECO:0000256" key="4">
    <source>
        <dbReference type="NCBIfam" id="TIGR00652"/>
    </source>
</evidence>
<feature type="binding site" evidence="3">
    <location>
        <position position="13"/>
    </location>
    <ligand>
        <name>substrate</name>
    </ligand>
</feature>
<evidence type="ECO:0000313" key="5">
    <source>
        <dbReference type="EMBL" id="APE95848.1"/>
    </source>
</evidence>
<dbReference type="EMBL" id="CP016804">
    <property type="protein sequence ID" value="APE95848.1"/>
    <property type="molecule type" value="Genomic_DNA"/>
</dbReference>
<comment type="pathway">
    <text evidence="3">Amino-acid biosynthesis; L-lysine biosynthesis via DAP pathway; DL-2,6-diaminopimelate from LL-2,6-diaminopimelate: step 1/1.</text>
</comment>
<evidence type="ECO:0000313" key="6">
    <source>
        <dbReference type="Proteomes" id="UP000186165"/>
    </source>
</evidence>
<feature type="site" description="Could be important to modulate the pK values of the two catalytic cysteine residues" evidence="3">
    <location>
        <position position="153"/>
    </location>
</feature>
<protein>
    <recommendedName>
        <fullName evidence="3 4">Diaminopimelate epimerase</fullName>
        <shortName evidence="3">DAP epimerase</shortName>
        <ecNumber evidence="3 4">5.1.1.7</ecNumber>
    </recommendedName>
    <alternativeName>
        <fullName evidence="3">PLP-independent amino acid racemase</fullName>
    </alternativeName>
</protein>
<dbReference type="Gene3D" id="3.10.310.10">
    <property type="entry name" value="Diaminopimelate Epimerase, Chain A, domain 1"/>
    <property type="match status" value="2"/>
</dbReference>
<dbReference type="PANTHER" id="PTHR31689:SF0">
    <property type="entry name" value="DIAMINOPIMELATE EPIMERASE"/>
    <property type="match status" value="1"/>
</dbReference>
<dbReference type="SUPFAM" id="SSF54506">
    <property type="entry name" value="Diaminopimelate epimerase-like"/>
    <property type="match status" value="2"/>
</dbReference>
<feature type="binding site" evidence="3">
    <location>
        <begin position="202"/>
        <end position="203"/>
    </location>
    <ligand>
        <name>substrate</name>
    </ligand>
</feature>
<dbReference type="GO" id="GO:0005829">
    <property type="term" value="C:cytosol"/>
    <property type="evidence" value="ECO:0007669"/>
    <property type="project" value="TreeGrafter"/>
</dbReference>
<feature type="binding site" evidence="3">
    <location>
        <position position="184"/>
    </location>
    <ligand>
        <name>substrate</name>
    </ligand>
</feature>
<evidence type="ECO:0000256" key="3">
    <source>
        <dbReference type="HAMAP-Rule" id="MF_00197"/>
    </source>
</evidence>
<reference evidence="6" key="1">
    <citation type="submission" date="2016-08" db="EMBL/GenBank/DDBJ databases">
        <title>Discovery of first anaerobic lithoheterotrophic haloarchae widely represented in hypersaline habitats.</title>
        <authorList>
            <person name="Sorokin D.Y."/>
            <person name="Kublanov I.V."/>
            <person name="Roman P."/>
            <person name="Sinninghe Damste J.S."/>
            <person name="Golyshin P.N."/>
            <person name="Rojo D."/>
            <person name="Ciordia S."/>
            <person name="Mena Md.C."/>
            <person name="Ferrer M."/>
            <person name="Smedile F."/>
            <person name="Messina E."/>
            <person name="La Cono V."/>
            <person name="Yakimov M.M."/>
        </authorList>
    </citation>
    <scope>NUCLEOTIDE SEQUENCE [LARGE SCALE GENOMIC DNA]</scope>
    <source>
        <strain evidence="6">HSR6</strain>
    </source>
</reference>
<keyword evidence="6" id="KW-1185">Reference proteome</keyword>
<keyword evidence="2 3" id="KW-0413">Isomerase</keyword>
<dbReference type="GO" id="GO:0009089">
    <property type="term" value="P:lysine biosynthetic process via diaminopimelate"/>
    <property type="evidence" value="ECO:0007669"/>
    <property type="project" value="UniProtKB-UniRule"/>
</dbReference>
<feature type="binding site" evidence="3">
    <location>
        <begin position="73"/>
        <end position="74"/>
    </location>
    <ligand>
        <name>substrate</name>
    </ligand>
</feature>
<dbReference type="HAMAP" id="MF_00197">
    <property type="entry name" value="DAP_epimerase"/>
    <property type="match status" value="1"/>
</dbReference>
<name>A0A1J1ADK7_9EURY</name>
<dbReference type="PANTHER" id="PTHR31689">
    <property type="entry name" value="DIAMINOPIMELATE EPIMERASE, CHLOROPLASTIC"/>
    <property type="match status" value="1"/>
</dbReference>
<comment type="similarity">
    <text evidence="1 3">Belongs to the diaminopimelate epimerase family.</text>
</comment>
<keyword evidence="3" id="KW-0457">Lysine biosynthesis</keyword>
<keyword evidence="3" id="KW-0963">Cytoplasm</keyword>
<feature type="site" description="Could be important to modulate the pK values of the two catalytic cysteine residues" evidence="3">
    <location>
        <position position="202"/>
    </location>
</feature>
<keyword evidence="3" id="KW-0028">Amino-acid biosynthesis</keyword>
<accession>A0A1J1ADK7</accession>
<dbReference type="GeneID" id="30417933"/>
<sequence>MNVPYRQYHGTGNAFAVVEAAALETDRAAFAQSACAELGVDGILFLELDPETDPTRVGFTLYQPDGSTAEMCGNGARVAARWAHEQTGNRKFRLDTPAGDRLADVDADQTNVTVEMGEPTFEPAEIPVESEGPMIEEPFEGLTISAVNTGVPHAVAFLRSVEEVALEAMAQPIRYADEFPAGTNVTVAEYVGPNEFRQRTYERGVEGETQSCGTGAVAIAAVAVRQELAEAGTPIEVSPPGGTLTVTVPTDGPATLAGPTVFEREGTVEFEGANR</sequence>
<dbReference type="AlphaFoldDB" id="A0A1J1ADK7"/>
<dbReference type="EC" id="5.1.1.7" evidence="3 4"/>
<comment type="subcellular location">
    <subcellularLocation>
        <location evidence="3">Cytoplasm</location>
    </subcellularLocation>
</comment>
<feature type="binding site" evidence="3">
    <location>
        <begin position="213"/>
        <end position="214"/>
    </location>
    <ligand>
        <name>substrate</name>
    </ligand>
</feature>
<evidence type="ECO:0000256" key="2">
    <source>
        <dbReference type="ARBA" id="ARBA00023235"/>
    </source>
</evidence>
<dbReference type="InterPro" id="IPR001653">
    <property type="entry name" value="DAP_epimerase_DapF"/>
</dbReference>
<dbReference type="Pfam" id="PF01678">
    <property type="entry name" value="DAP_epimerase"/>
    <property type="match status" value="2"/>
</dbReference>
<comment type="caution">
    <text evidence="3">Lacks conserved residue(s) required for the propagation of feature annotation.</text>
</comment>
<organism evidence="5 6">
    <name type="scientific">Halodesulfurarchaeum formicicum</name>
    <dbReference type="NCBI Taxonomy" id="1873524"/>
    <lineage>
        <taxon>Archaea</taxon>
        <taxon>Methanobacteriati</taxon>
        <taxon>Methanobacteriota</taxon>
        <taxon>Stenosarchaea group</taxon>
        <taxon>Halobacteria</taxon>
        <taxon>Halobacteriales</taxon>
        <taxon>Halobacteriaceae</taxon>
        <taxon>Halodesulfurarchaeum</taxon>
    </lineage>
</organism>